<feature type="non-terminal residue" evidence="2">
    <location>
        <position position="145"/>
    </location>
</feature>
<feature type="non-terminal residue" evidence="2">
    <location>
        <position position="1"/>
    </location>
</feature>
<dbReference type="EMBL" id="JANPWB010000014">
    <property type="protein sequence ID" value="KAJ1095037.1"/>
    <property type="molecule type" value="Genomic_DNA"/>
</dbReference>
<organism evidence="2 3">
    <name type="scientific">Pleurodeles waltl</name>
    <name type="common">Iberian ribbed newt</name>
    <dbReference type="NCBI Taxonomy" id="8319"/>
    <lineage>
        <taxon>Eukaryota</taxon>
        <taxon>Metazoa</taxon>
        <taxon>Chordata</taxon>
        <taxon>Craniata</taxon>
        <taxon>Vertebrata</taxon>
        <taxon>Euteleostomi</taxon>
        <taxon>Amphibia</taxon>
        <taxon>Batrachia</taxon>
        <taxon>Caudata</taxon>
        <taxon>Salamandroidea</taxon>
        <taxon>Salamandridae</taxon>
        <taxon>Pleurodelinae</taxon>
        <taxon>Pleurodeles</taxon>
    </lineage>
</organism>
<proteinExistence type="predicted"/>
<feature type="region of interest" description="Disordered" evidence="1">
    <location>
        <begin position="29"/>
        <end position="58"/>
    </location>
</feature>
<name>A0AAV7LU72_PLEWA</name>
<dbReference type="AlphaFoldDB" id="A0AAV7LU72"/>
<protein>
    <submittedName>
        <fullName evidence="2">Uncharacterized protein</fullName>
    </submittedName>
</protein>
<evidence type="ECO:0000313" key="3">
    <source>
        <dbReference type="Proteomes" id="UP001066276"/>
    </source>
</evidence>
<feature type="region of interest" description="Disordered" evidence="1">
    <location>
        <begin position="117"/>
        <end position="145"/>
    </location>
</feature>
<gene>
    <name evidence="2" type="ORF">NDU88_000208</name>
</gene>
<accession>A0AAV7LU72</accession>
<evidence type="ECO:0000256" key="1">
    <source>
        <dbReference type="SAM" id="MobiDB-lite"/>
    </source>
</evidence>
<comment type="caution">
    <text evidence="2">The sequence shown here is derived from an EMBL/GenBank/DDBJ whole genome shotgun (WGS) entry which is preliminary data.</text>
</comment>
<reference evidence="2" key="1">
    <citation type="journal article" date="2022" name="bioRxiv">
        <title>Sequencing and chromosome-scale assembly of the giantPleurodeles waltlgenome.</title>
        <authorList>
            <person name="Brown T."/>
            <person name="Elewa A."/>
            <person name="Iarovenko S."/>
            <person name="Subramanian E."/>
            <person name="Araus A.J."/>
            <person name="Petzold A."/>
            <person name="Susuki M."/>
            <person name="Suzuki K.-i.T."/>
            <person name="Hayashi T."/>
            <person name="Toyoda A."/>
            <person name="Oliveira C."/>
            <person name="Osipova E."/>
            <person name="Leigh N.D."/>
            <person name="Simon A."/>
            <person name="Yun M.H."/>
        </authorList>
    </citation>
    <scope>NUCLEOTIDE SEQUENCE</scope>
    <source>
        <strain evidence="2">20211129_DDA</strain>
        <tissue evidence="2">Liver</tissue>
    </source>
</reference>
<keyword evidence="3" id="KW-1185">Reference proteome</keyword>
<dbReference type="Proteomes" id="UP001066276">
    <property type="component" value="Chromosome 10"/>
</dbReference>
<evidence type="ECO:0000313" key="2">
    <source>
        <dbReference type="EMBL" id="KAJ1095037.1"/>
    </source>
</evidence>
<feature type="compositionally biased region" description="Polar residues" evidence="1">
    <location>
        <begin position="117"/>
        <end position="129"/>
    </location>
</feature>
<sequence>EGQWVLHPSRHQPLALLLAEESCLRGISGGTVGASPTQTPDLSFAPGRRELPQTSQEGQRVLHPVTLTPDLCSAPGRRELSQRHLRRDSGCFIQSPRHQTSALLVIEDNCLRDISGETVTASPGQTPDLSSAPGRRERSQRHLRR</sequence>